<sequence length="68" mass="7528">MTEKKPSTEQVIRRLLVDTTVLTTKLESQLAFFDLPDQRANYGNTRTSQLETAQLQTGTGTGNATVQN</sequence>
<dbReference type="Proteomes" id="UP000324800">
    <property type="component" value="Unassembled WGS sequence"/>
</dbReference>
<reference evidence="2 3" key="1">
    <citation type="submission" date="2019-03" db="EMBL/GenBank/DDBJ databases">
        <title>Single cell metagenomics reveals metabolic interactions within the superorganism composed of flagellate Streblomastix strix and complex community of Bacteroidetes bacteria on its surface.</title>
        <authorList>
            <person name="Treitli S.C."/>
            <person name="Kolisko M."/>
            <person name="Husnik F."/>
            <person name="Keeling P."/>
            <person name="Hampl V."/>
        </authorList>
    </citation>
    <scope>NUCLEOTIDE SEQUENCE [LARGE SCALE GENOMIC DNA]</scope>
    <source>
        <strain evidence="2">ST1C</strain>
    </source>
</reference>
<evidence type="ECO:0000256" key="1">
    <source>
        <dbReference type="SAM" id="MobiDB-lite"/>
    </source>
</evidence>
<protein>
    <submittedName>
        <fullName evidence="2">Uncharacterized protein</fullName>
    </submittedName>
</protein>
<evidence type="ECO:0000313" key="3">
    <source>
        <dbReference type="Proteomes" id="UP000324800"/>
    </source>
</evidence>
<organism evidence="2 3">
    <name type="scientific">Streblomastix strix</name>
    <dbReference type="NCBI Taxonomy" id="222440"/>
    <lineage>
        <taxon>Eukaryota</taxon>
        <taxon>Metamonada</taxon>
        <taxon>Preaxostyla</taxon>
        <taxon>Oxymonadida</taxon>
        <taxon>Streblomastigidae</taxon>
        <taxon>Streblomastix</taxon>
    </lineage>
</organism>
<dbReference type="EMBL" id="SNRW01016238">
    <property type="protein sequence ID" value="KAA6369567.1"/>
    <property type="molecule type" value="Genomic_DNA"/>
</dbReference>
<comment type="caution">
    <text evidence="2">The sequence shown here is derived from an EMBL/GenBank/DDBJ whole genome shotgun (WGS) entry which is preliminary data.</text>
</comment>
<proteinExistence type="predicted"/>
<feature type="region of interest" description="Disordered" evidence="1">
    <location>
        <begin position="49"/>
        <end position="68"/>
    </location>
</feature>
<name>A0A5J4UGQ1_9EUKA</name>
<gene>
    <name evidence="2" type="ORF">EZS28_034905</name>
</gene>
<dbReference type="AlphaFoldDB" id="A0A5J4UGQ1"/>
<accession>A0A5J4UGQ1</accession>
<evidence type="ECO:0000313" key="2">
    <source>
        <dbReference type="EMBL" id="KAA6369567.1"/>
    </source>
</evidence>